<protein>
    <submittedName>
        <fullName evidence="1">DUF3081 domain-containing protein</fullName>
    </submittedName>
</protein>
<accession>A0A432VRE9</accession>
<dbReference type="InterPro" id="IPR021432">
    <property type="entry name" value="DUF3081"/>
</dbReference>
<dbReference type="AlphaFoldDB" id="A0A432VRE9"/>
<dbReference type="Pfam" id="PF11280">
    <property type="entry name" value="DUF3081"/>
    <property type="match status" value="1"/>
</dbReference>
<dbReference type="RefSeq" id="WP_126793623.1">
    <property type="nucleotide sequence ID" value="NZ_PIPI01000007.1"/>
</dbReference>
<evidence type="ECO:0000313" key="2">
    <source>
        <dbReference type="Proteomes" id="UP000288212"/>
    </source>
</evidence>
<proteinExistence type="predicted"/>
<gene>
    <name evidence="1" type="ORF">CWE06_09850</name>
</gene>
<sequence length="86" mass="10286">MKNELSIRTVLTVFEKIVDHGEVIDERHVLDGITGYTDHDGYTVYLEGLRVKLWTGFHNTYHLDYESERDFENFMTKLKQIDRDYD</sequence>
<dbReference type="EMBL" id="PIPI01000007">
    <property type="protein sequence ID" value="RUO18887.1"/>
    <property type="molecule type" value="Genomic_DNA"/>
</dbReference>
<keyword evidence="2" id="KW-1185">Reference proteome</keyword>
<name>A0A432VRE9_9GAMM</name>
<dbReference type="Proteomes" id="UP000288212">
    <property type="component" value="Unassembled WGS sequence"/>
</dbReference>
<dbReference type="OrthoDB" id="5818611at2"/>
<organism evidence="1 2">
    <name type="scientific">Aliidiomarina haloalkalitolerans</name>
    <dbReference type="NCBI Taxonomy" id="859059"/>
    <lineage>
        <taxon>Bacteria</taxon>
        <taxon>Pseudomonadati</taxon>
        <taxon>Pseudomonadota</taxon>
        <taxon>Gammaproteobacteria</taxon>
        <taxon>Alteromonadales</taxon>
        <taxon>Idiomarinaceae</taxon>
        <taxon>Aliidiomarina</taxon>
    </lineage>
</organism>
<evidence type="ECO:0000313" key="1">
    <source>
        <dbReference type="EMBL" id="RUO18887.1"/>
    </source>
</evidence>
<reference evidence="1 2" key="1">
    <citation type="journal article" date="2011" name="Front. Microbiol.">
        <title>Genomic signatures of strain selection and enhancement in Bacillus atrophaeus var. globigii, a historical biowarfare simulant.</title>
        <authorList>
            <person name="Gibbons H.S."/>
            <person name="Broomall S.M."/>
            <person name="McNew L.A."/>
            <person name="Daligault H."/>
            <person name="Chapman C."/>
            <person name="Bruce D."/>
            <person name="Karavis M."/>
            <person name="Krepps M."/>
            <person name="McGregor P.A."/>
            <person name="Hong C."/>
            <person name="Park K.H."/>
            <person name="Akmal A."/>
            <person name="Feldman A."/>
            <person name="Lin J.S."/>
            <person name="Chang W.E."/>
            <person name="Higgs B.W."/>
            <person name="Demirev P."/>
            <person name="Lindquist J."/>
            <person name="Liem A."/>
            <person name="Fochler E."/>
            <person name="Read T.D."/>
            <person name="Tapia R."/>
            <person name="Johnson S."/>
            <person name="Bishop-Lilly K.A."/>
            <person name="Detter C."/>
            <person name="Han C."/>
            <person name="Sozhamannan S."/>
            <person name="Rosenzweig C.N."/>
            <person name="Skowronski E.W."/>
        </authorList>
    </citation>
    <scope>NUCLEOTIDE SEQUENCE [LARGE SCALE GENOMIC DNA]</scope>
    <source>
        <strain evidence="1 2">AK5</strain>
    </source>
</reference>
<comment type="caution">
    <text evidence="1">The sequence shown here is derived from an EMBL/GenBank/DDBJ whole genome shotgun (WGS) entry which is preliminary data.</text>
</comment>